<organism evidence="2 3">
    <name type="scientific">Portunus trituberculatus</name>
    <name type="common">Swimming crab</name>
    <name type="synonym">Neptunus trituberculatus</name>
    <dbReference type="NCBI Taxonomy" id="210409"/>
    <lineage>
        <taxon>Eukaryota</taxon>
        <taxon>Metazoa</taxon>
        <taxon>Ecdysozoa</taxon>
        <taxon>Arthropoda</taxon>
        <taxon>Crustacea</taxon>
        <taxon>Multicrustacea</taxon>
        <taxon>Malacostraca</taxon>
        <taxon>Eumalacostraca</taxon>
        <taxon>Eucarida</taxon>
        <taxon>Decapoda</taxon>
        <taxon>Pleocyemata</taxon>
        <taxon>Brachyura</taxon>
        <taxon>Eubrachyura</taxon>
        <taxon>Portunoidea</taxon>
        <taxon>Portunidae</taxon>
        <taxon>Portuninae</taxon>
        <taxon>Portunus</taxon>
    </lineage>
</organism>
<evidence type="ECO:0000313" key="3">
    <source>
        <dbReference type="Proteomes" id="UP000324222"/>
    </source>
</evidence>
<name>A0A5B7EMQ9_PORTR</name>
<feature type="region of interest" description="Disordered" evidence="1">
    <location>
        <begin position="46"/>
        <end position="65"/>
    </location>
</feature>
<proteinExistence type="predicted"/>
<gene>
    <name evidence="2" type="ORF">E2C01_029215</name>
</gene>
<dbReference type="Proteomes" id="UP000324222">
    <property type="component" value="Unassembled WGS sequence"/>
</dbReference>
<evidence type="ECO:0000256" key="1">
    <source>
        <dbReference type="SAM" id="MobiDB-lite"/>
    </source>
</evidence>
<evidence type="ECO:0000313" key="2">
    <source>
        <dbReference type="EMBL" id="MPC35781.1"/>
    </source>
</evidence>
<protein>
    <submittedName>
        <fullName evidence="2">Uncharacterized protein</fullName>
    </submittedName>
</protein>
<accession>A0A5B7EMQ9</accession>
<feature type="compositionally biased region" description="Pro residues" evidence="1">
    <location>
        <begin position="86"/>
        <end position="98"/>
    </location>
</feature>
<reference evidence="2 3" key="1">
    <citation type="submission" date="2019-05" db="EMBL/GenBank/DDBJ databases">
        <title>Another draft genome of Portunus trituberculatus and its Hox gene families provides insights of decapod evolution.</title>
        <authorList>
            <person name="Jeong J.-H."/>
            <person name="Song I."/>
            <person name="Kim S."/>
            <person name="Choi T."/>
            <person name="Kim D."/>
            <person name="Ryu S."/>
            <person name="Kim W."/>
        </authorList>
    </citation>
    <scope>NUCLEOTIDE SEQUENCE [LARGE SCALE GENOMIC DNA]</scope>
    <source>
        <tissue evidence="2">Muscle</tissue>
    </source>
</reference>
<dbReference type="EMBL" id="VSRR010003344">
    <property type="protein sequence ID" value="MPC35781.1"/>
    <property type="molecule type" value="Genomic_DNA"/>
</dbReference>
<feature type="region of interest" description="Disordered" evidence="1">
    <location>
        <begin position="78"/>
        <end position="98"/>
    </location>
</feature>
<sequence>MHCSTSVYSFSACTGRSSNTLPRVMITVSRLPSIMLSPDRTSVPVAVKKKRSHPSRCPTGPRQPVVHCRKNNIVLRFHPSRRPTRPTGPPEPVDPSLS</sequence>
<dbReference type="AlphaFoldDB" id="A0A5B7EMQ9"/>
<comment type="caution">
    <text evidence="2">The sequence shown here is derived from an EMBL/GenBank/DDBJ whole genome shotgun (WGS) entry which is preliminary data.</text>
</comment>
<keyword evidence="3" id="KW-1185">Reference proteome</keyword>